<dbReference type="Pfam" id="PF05577">
    <property type="entry name" value="Peptidase_S28"/>
    <property type="match status" value="1"/>
</dbReference>
<comment type="similarity">
    <text evidence="1">Belongs to the peptidase S28 family.</text>
</comment>
<keyword evidence="3 7" id="KW-0732">Signal</keyword>
<evidence type="ECO:0000256" key="2">
    <source>
        <dbReference type="ARBA" id="ARBA00022670"/>
    </source>
</evidence>
<gene>
    <name evidence="9" type="ORF">BOKJ2_LOCUS3887</name>
</gene>
<feature type="signal peptide" evidence="7">
    <location>
        <begin position="1"/>
        <end position="16"/>
    </location>
</feature>
<evidence type="ECO:0000256" key="1">
    <source>
        <dbReference type="ARBA" id="ARBA00011079"/>
    </source>
</evidence>
<evidence type="ECO:0000256" key="4">
    <source>
        <dbReference type="ARBA" id="ARBA00022801"/>
    </source>
</evidence>
<dbReference type="InterPro" id="IPR042269">
    <property type="entry name" value="Ser_carbopepase_S28_SKS"/>
</dbReference>
<dbReference type="AlphaFoldDB" id="A0A811K6X7"/>
<dbReference type="Pfam" id="PF01549">
    <property type="entry name" value="ShK"/>
    <property type="match status" value="4"/>
</dbReference>
<dbReference type="GO" id="GO:0008239">
    <property type="term" value="F:dipeptidyl-peptidase activity"/>
    <property type="evidence" value="ECO:0007669"/>
    <property type="project" value="TreeGrafter"/>
</dbReference>
<name>A0A811K6X7_9BILA</name>
<dbReference type="Gene3D" id="1.10.10.1940">
    <property type="match status" value="3"/>
</dbReference>
<keyword evidence="2" id="KW-0645">Protease</keyword>
<dbReference type="OrthoDB" id="2130629at2759"/>
<evidence type="ECO:0000256" key="3">
    <source>
        <dbReference type="ARBA" id="ARBA00022729"/>
    </source>
</evidence>
<keyword evidence="4" id="KW-0378">Hydrolase</keyword>
<dbReference type="PANTHER" id="PTHR11010">
    <property type="entry name" value="PROTEASE S28 PRO-X CARBOXYPEPTIDASE-RELATED"/>
    <property type="match status" value="1"/>
</dbReference>
<proteinExistence type="inferred from homology"/>
<evidence type="ECO:0000256" key="7">
    <source>
        <dbReference type="SAM" id="SignalP"/>
    </source>
</evidence>
<evidence type="ECO:0000313" key="9">
    <source>
        <dbReference type="EMBL" id="CAD5211809.1"/>
    </source>
</evidence>
<dbReference type="Gene3D" id="1.20.120.980">
    <property type="entry name" value="Serine carboxypeptidase S28, SKS domain"/>
    <property type="match status" value="1"/>
</dbReference>
<evidence type="ECO:0000256" key="6">
    <source>
        <dbReference type="PROSITE-ProRule" id="PRU01005"/>
    </source>
</evidence>
<organism evidence="9 10">
    <name type="scientific">Bursaphelenchus okinawaensis</name>
    <dbReference type="NCBI Taxonomy" id="465554"/>
    <lineage>
        <taxon>Eukaryota</taxon>
        <taxon>Metazoa</taxon>
        <taxon>Ecdysozoa</taxon>
        <taxon>Nematoda</taxon>
        <taxon>Chromadorea</taxon>
        <taxon>Rhabditida</taxon>
        <taxon>Tylenchina</taxon>
        <taxon>Tylenchomorpha</taxon>
        <taxon>Aphelenchoidea</taxon>
        <taxon>Aphelenchoididae</taxon>
        <taxon>Bursaphelenchus</taxon>
    </lineage>
</organism>
<dbReference type="GO" id="GO:0006508">
    <property type="term" value="P:proteolysis"/>
    <property type="evidence" value="ECO:0007669"/>
    <property type="project" value="UniProtKB-KW"/>
</dbReference>
<feature type="domain" description="ShKT" evidence="8">
    <location>
        <begin position="619"/>
        <end position="654"/>
    </location>
</feature>
<evidence type="ECO:0000259" key="8">
    <source>
        <dbReference type="PROSITE" id="PS51670"/>
    </source>
</evidence>
<feature type="disulfide bond" evidence="6">
    <location>
        <begin position="696"/>
        <end position="714"/>
    </location>
</feature>
<dbReference type="InterPro" id="IPR003582">
    <property type="entry name" value="ShKT_dom"/>
</dbReference>
<dbReference type="InterPro" id="IPR008758">
    <property type="entry name" value="Peptidase_S28"/>
</dbReference>
<evidence type="ECO:0000313" key="10">
    <source>
        <dbReference type="Proteomes" id="UP000614601"/>
    </source>
</evidence>
<reference evidence="9" key="1">
    <citation type="submission" date="2020-09" db="EMBL/GenBank/DDBJ databases">
        <authorList>
            <person name="Kikuchi T."/>
        </authorList>
    </citation>
    <scope>NUCLEOTIDE SEQUENCE</scope>
    <source>
        <strain evidence="9">SH1</strain>
    </source>
</reference>
<keyword evidence="6" id="KW-1015">Disulfide bond</keyword>
<dbReference type="GO" id="GO:0070008">
    <property type="term" value="F:serine-type exopeptidase activity"/>
    <property type="evidence" value="ECO:0007669"/>
    <property type="project" value="InterPro"/>
</dbReference>
<dbReference type="EMBL" id="CAJFDH010000002">
    <property type="protein sequence ID" value="CAD5211809.1"/>
    <property type="molecule type" value="Genomic_DNA"/>
</dbReference>
<comment type="caution">
    <text evidence="6">Lacks conserved residue(s) required for the propagation of feature annotation.</text>
</comment>
<dbReference type="SMART" id="SM00254">
    <property type="entry name" value="ShKT"/>
    <property type="match status" value="3"/>
</dbReference>
<accession>A0A811K6X7</accession>
<dbReference type="InterPro" id="IPR029058">
    <property type="entry name" value="AB_hydrolase_fold"/>
</dbReference>
<comment type="caution">
    <text evidence="9">The sequence shown here is derived from an EMBL/GenBank/DDBJ whole genome shotgun (WGS) entry which is preliminary data.</text>
</comment>
<dbReference type="Proteomes" id="UP000783686">
    <property type="component" value="Unassembled WGS sequence"/>
</dbReference>
<sequence length="851" mass="96242">MKVFFLLLVHLSVCLGLPRLVSLQDEGTEKQELYETKYLDVKIDHTDFTSIQNFSLKYLVNSTHYKPGGPLFFYMGNEGVIEGFAENTGIMYSMAPSFNALIVFAEHRYYGNGTSMPFGHDSYNTTEHAKYLTTGQTINDFAVVIKTLRKEFNFTTVIGFGGSYGGMLAVWMREKFPHLVHGVWAASAPINQFRNSDNPPEGFTHAVSETLAKFGCNLSTTHEALLAIDKVDYTELNKIFNIPQKSLLKNNTDRYLVTNYVRNALEYGAMTVYPYPANFLTRLPAWHLVPACKPLSQPDLDTPQKLVQALYESVVVYYNETESCVVSSVCGDPSIKNLGYLPGWYWQTCTEIGMPMAAAGWPNDIFWDEIGNQTRTDLILKPCEGAGDLFEGYNTTMFDIDAIERLYGLNAEESSRMILTQGELDPWRSGRPTLHKDAIDRELYDITISAAAHHLDLRWPNTCDPASVVEARKMIYKILKCWTGQDDGKWSCDAHDLLVTLPDVTTYDNGDKTCEVIYNFDYRKNAGYLTHKHAVGMTANLLTSLVLVLYLNYATGGLIDWALSKKGQIVDDDDRYTYTEAYHYKYFTDQINVTESVMWATTASVMVTSPVTPATPIKCDDDRAWDCQIKRAQCHVPAYFRLMKKLCATTCRSCVCMDRDSRCKAFVANGFCNVRFYSKQTKLLFCVLCKDLRLNCNPDLCELPTYKNVMKRQCRRTCGYCEPCEDKKGKVVCRESRLLCPEPFFEPILKRYCAKSCNFCGAGKKAKDKKQKGGKHVNADIAQIDMLDTCRDKSKDCEAEATFCEGRIRGDVLKKHVATVNHTIAKTMKPFVNTTSLVNSCRNDAKTPVAW</sequence>
<dbReference type="EMBL" id="CAJFCW020000002">
    <property type="protein sequence ID" value="CAG9094443.1"/>
    <property type="molecule type" value="Genomic_DNA"/>
</dbReference>
<feature type="domain" description="ShKT" evidence="8">
    <location>
        <begin position="689"/>
        <end position="721"/>
    </location>
</feature>
<evidence type="ECO:0000256" key="5">
    <source>
        <dbReference type="ARBA" id="ARBA00023180"/>
    </source>
</evidence>
<protein>
    <recommendedName>
        <fullName evidence="8">ShKT domain-containing protein</fullName>
    </recommendedName>
</protein>
<dbReference type="SUPFAM" id="SSF53474">
    <property type="entry name" value="alpha/beta-Hydrolases"/>
    <property type="match status" value="1"/>
</dbReference>
<dbReference type="Gene3D" id="3.40.50.1820">
    <property type="entry name" value="alpha/beta hydrolase"/>
    <property type="match status" value="1"/>
</dbReference>
<dbReference type="Proteomes" id="UP000614601">
    <property type="component" value="Unassembled WGS sequence"/>
</dbReference>
<dbReference type="PANTHER" id="PTHR11010:SF104">
    <property type="entry name" value="SERINE PROTEASE PCP-1-RELATED"/>
    <property type="match status" value="1"/>
</dbReference>
<feature type="chain" id="PRO_5036220878" description="ShKT domain-containing protein" evidence="7">
    <location>
        <begin position="17"/>
        <end position="851"/>
    </location>
</feature>
<keyword evidence="10" id="KW-1185">Reference proteome</keyword>
<dbReference type="PROSITE" id="PS51670">
    <property type="entry name" value="SHKT"/>
    <property type="match status" value="2"/>
</dbReference>
<keyword evidence="5" id="KW-0325">Glycoprotein</keyword>